<dbReference type="InterPro" id="IPR006145">
    <property type="entry name" value="PsdUridine_synth_RsuA/RluA"/>
</dbReference>
<dbReference type="GO" id="GO:0140098">
    <property type="term" value="F:catalytic activity, acting on RNA"/>
    <property type="evidence" value="ECO:0007669"/>
    <property type="project" value="UniProtKB-ARBA"/>
</dbReference>
<gene>
    <name evidence="4" type="ORF">CLV91_1110</name>
</gene>
<dbReference type="Proteomes" id="UP000269412">
    <property type="component" value="Unassembled WGS sequence"/>
</dbReference>
<dbReference type="PROSITE" id="PS50889">
    <property type="entry name" value="S4"/>
    <property type="match status" value="1"/>
</dbReference>
<feature type="domain" description="Pseudouridine synthase RsuA/RluA-like" evidence="3">
    <location>
        <begin position="93"/>
        <end position="231"/>
    </location>
</feature>
<proteinExistence type="inferred from homology"/>
<dbReference type="PROSITE" id="PS01129">
    <property type="entry name" value="PSI_RLU"/>
    <property type="match status" value="1"/>
</dbReference>
<evidence type="ECO:0000256" key="1">
    <source>
        <dbReference type="ARBA" id="ARBA00010876"/>
    </source>
</evidence>
<dbReference type="InterPro" id="IPR050188">
    <property type="entry name" value="RluA_PseudoU_synthase"/>
</dbReference>
<dbReference type="GO" id="GO:0003723">
    <property type="term" value="F:RNA binding"/>
    <property type="evidence" value="ECO:0007669"/>
    <property type="project" value="UniProtKB-KW"/>
</dbReference>
<evidence type="ECO:0000259" key="3">
    <source>
        <dbReference type="Pfam" id="PF00849"/>
    </source>
</evidence>
<evidence type="ECO:0000256" key="2">
    <source>
        <dbReference type="PROSITE-ProRule" id="PRU00182"/>
    </source>
</evidence>
<evidence type="ECO:0000313" key="4">
    <source>
        <dbReference type="EMBL" id="RKR15028.1"/>
    </source>
</evidence>
<dbReference type="PANTHER" id="PTHR21600:SF87">
    <property type="entry name" value="RNA PSEUDOURIDYLATE SYNTHASE DOMAIN-CONTAINING PROTEIN 1"/>
    <property type="match status" value="1"/>
</dbReference>
<accession>A0A495EDR2</accession>
<keyword evidence="5" id="KW-1185">Reference proteome</keyword>
<dbReference type="Gene3D" id="3.30.2350.10">
    <property type="entry name" value="Pseudouridine synthase"/>
    <property type="match status" value="1"/>
</dbReference>
<dbReference type="GO" id="GO:0009982">
    <property type="term" value="F:pseudouridine synthase activity"/>
    <property type="evidence" value="ECO:0007669"/>
    <property type="project" value="InterPro"/>
</dbReference>
<dbReference type="CDD" id="cd02869">
    <property type="entry name" value="PseudoU_synth_RluA_like"/>
    <property type="match status" value="1"/>
</dbReference>
<dbReference type="PANTHER" id="PTHR21600">
    <property type="entry name" value="MITOCHONDRIAL RNA PSEUDOURIDINE SYNTHASE"/>
    <property type="match status" value="1"/>
</dbReference>
<dbReference type="Pfam" id="PF00849">
    <property type="entry name" value="PseudoU_synth_2"/>
    <property type="match status" value="1"/>
</dbReference>
<name>A0A495EDR2_9FLAO</name>
<dbReference type="RefSeq" id="WP_121064749.1">
    <property type="nucleotide sequence ID" value="NZ_RBIQ01000007.1"/>
</dbReference>
<sequence>MPSLHILESHTAKILGKPLRLQEYGVGIFKTIATKSALKKSIKKNLVLVNGEIATTATFIYGTEIITLLEDKNTKKHKKIVLSLEVVFEDNYLAIINKPPGILVSGNSFKTIVNALEQNITKSNLPDAVAPKPVHRLDYPTTGLLVIGKTSASIIALNKLFENKEITKTYIAVTIGKMKDSGSITEPIDGKKATSKYQIIKTVISNRFQYLNWVELTPETGRKHQLRKHFLSIGNPILGDPTYFLKNLKLKGKGLYLHAYSLEFMHPFTNKKITFIKNPPFKFNSIFEGNKKSIV</sequence>
<dbReference type="EMBL" id="RBIQ01000007">
    <property type="protein sequence ID" value="RKR15028.1"/>
    <property type="molecule type" value="Genomic_DNA"/>
</dbReference>
<organism evidence="4 5">
    <name type="scientific">Maribacter vaceletii</name>
    <dbReference type="NCBI Taxonomy" id="1206816"/>
    <lineage>
        <taxon>Bacteria</taxon>
        <taxon>Pseudomonadati</taxon>
        <taxon>Bacteroidota</taxon>
        <taxon>Flavobacteriia</taxon>
        <taxon>Flavobacteriales</taxon>
        <taxon>Flavobacteriaceae</taxon>
        <taxon>Maribacter</taxon>
    </lineage>
</organism>
<dbReference type="InterPro" id="IPR006224">
    <property type="entry name" value="PsdUridine_synth_RluA-like_CS"/>
</dbReference>
<comment type="caution">
    <text evidence="4">The sequence shown here is derived from an EMBL/GenBank/DDBJ whole genome shotgun (WGS) entry which is preliminary data.</text>
</comment>
<comment type="similarity">
    <text evidence="1">Belongs to the pseudouridine synthase RluA family.</text>
</comment>
<reference evidence="4 5" key="1">
    <citation type="submission" date="2018-10" db="EMBL/GenBank/DDBJ databases">
        <title>Genomic Encyclopedia of Archaeal and Bacterial Type Strains, Phase II (KMG-II): from individual species to whole genera.</title>
        <authorList>
            <person name="Goeker M."/>
        </authorList>
    </citation>
    <scope>NUCLEOTIDE SEQUENCE [LARGE SCALE GENOMIC DNA]</scope>
    <source>
        <strain evidence="4 5">DSM 25230</strain>
    </source>
</reference>
<dbReference type="GO" id="GO:0000455">
    <property type="term" value="P:enzyme-directed rRNA pseudouridine synthesis"/>
    <property type="evidence" value="ECO:0007669"/>
    <property type="project" value="TreeGrafter"/>
</dbReference>
<dbReference type="OrthoDB" id="9807829at2"/>
<evidence type="ECO:0000313" key="5">
    <source>
        <dbReference type="Proteomes" id="UP000269412"/>
    </source>
</evidence>
<protein>
    <submittedName>
        <fullName evidence="4">23S rRNA pseudouridine1911/1915/1917 synthase</fullName>
    </submittedName>
</protein>
<dbReference type="SUPFAM" id="SSF55120">
    <property type="entry name" value="Pseudouridine synthase"/>
    <property type="match status" value="1"/>
</dbReference>
<dbReference type="AlphaFoldDB" id="A0A495EDR2"/>
<dbReference type="InterPro" id="IPR020103">
    <property type="entry name" value="PsdUridine_synth_cat_dom_sf"/>
</dbReference>
<keyword evidence="2" id="KW-0694">RNA-binding</keyword>